<dbReference type="PANTHER" id="PTHR43798:SF33">
    <property type="entry name" value="HYDROLASE, PUTATIVE (AFU_ORTHOLOGUE AFUA_2G14860)-RELATED"/>
    <property type="match status" value="1"/>
</dbReference>
<dbReference type="Gene3D" id="3.40.50.1820">
    <property type="entry name" value="alpha/beta hydrolase"/>
    <property type="match status" value="1"/>
</dbReference>
<dbReference type="PRINTS" id="PR00412">
    <property type="entry name" value="EPOXHYDRLASE"/>
</dbReference>
<dbReference type="InterPro" id="IPR029058">
    <property type="entry name" value="AB_hydrolase_fold"/>
</dbReference>
<dbReference type="PANTHER" id="PTHR43798">
    <property type="entry name" value="MONOACYLGLYCEROL LIPASE"/>
    <property type="match status" value="1"/>
</dbReference>
<dbReference type="SUPFAM" id="SSF53474">
    <property type="entry name" value="alpha/beta-Hydrolases"/>
    <property type="match status" value="1"/>
</dbReference>
<accession>A0ABT9WX34</accession>
<name>A0ABT9WX34_9BACI</name>
<comment type="caution">
    <text evidence="3">The sequence shown here is derived from an EMBL/GenBank/DDBJ whole genome shotgun (WGS) entry which is preliminary data.</text>
</comment>
<evidence type="ECO:0000256" key="1">
    <source>
        <dbReference type="SAM" id="Phobius"/>
    </source>
</evidence>
<feature type="transmembrane region" description="Helical" evidence="1">
    <location>
        <begin position="18"/>
        <end position="39"/>
    </location>
</feature>
<dbReference type="Pfam" id="PF00561">
    <property type="entry name" value="Abhydrolase_1"/>
    <property type="match status" value="1"/>
</dbReference>
<keyword evidence="1" id="KW-0812">Transmembrane</keyword>
<dbReference type="EMBL" id="JAUSTT010000027">
    <property type="protein sequence ID" value="MDQ0177794.1"/>
    <property type="molecule type" value="Genomic_DNA"/>
</dbReference>
<gene>
    <name evidence="3" type="ORF">J2S08_003675</name>
</gene>
<organism evidence="3 4">
    <name type="scientific">Bacillus chungangensis</name>
    <dbReference type="NCBI Taxonomy" id="587633"/>
    <lineage>
        <taxon>Bacteria</taxon>
        <taxon>Bacillati</taxon>
        <taxon>Bacillota</taxon>
        <taxon>Bacilli</taxon>
        <taxon>Bacillales</taxon>
        <taxon>Bacillaceae</taxon>
        <taxon>Bacillus</taxon>
    </lineage>
</organism>
<sequence>MQTIEKTKSRKRKRSTKIVIGILAFLLVVFIVGAIYQAASLRADQQKYPPVGKMIEVNDHRMHMYGEGEGEITVVLGSGFGTPSPYVDFYPLYSKLSKHTRVVVYERPGYGWSETTKDNREVDIITEEIHTLLEKAGEKPPYLFVGHSLASLESIRFAQMYEDEVAGIVMLDGGSPEFYQSDKSSPALPLYGIQMLKHTGVLRTLMHFDGVANLLTKPQEGYGELTPEKLKKLNAVMVNKNTYNRNLIQESNNVTKNAETVIDGGRLQNIPLTLFTSGKNNQEKKWSQTQKDFTKWSDKSKQIVIEGAGHYVHHDDPDLIVKEIINLIEKE</sequence>
<proteinExistence type="predicted"/>
<dbReference type="Proteomes" id="UP001223586">
    <property type="component" value="Unassembled WGS sequence"/>
</dbReference>
<protein>
    <submittedName>
        <fullName evidence="3">Pimeloyl-ACP methyl ester carboxylesterase</fullName>
    </submittedName>
</protein>
<feature type="domain" description="AB hydrolase-1" evidence="2">
    <location>
        <begin position="74"/>
        <end position="317"/>
    </location>
</feature>
<reference evidence="3 4" key="1">
    <citation type="submission" date="2023-07" db="EMBL/GenBank/DDBJ databases">
        <title>Genomic Encyclopedia of Type Strains, Phase IV (KMG-IV): sequencing the most valuable type-strain genomes for metagenomic binning, comparative biology and taxonomic classification.</title>
        <authorList>
            <person name="Goeker M."/>
        </authorList>
    </citation>
    <scope>NUCLEOTIDE SEQUENCE [LARGE SCALE GENOMIC DNA]</scope>
    <source>
        <strain evidence="3 4">DSM 23837</strain>
    </source>
</reference>
<evidence type="ECO:0000313" key="3">
    <source>
        <dbReference type="EMBL" id="MDQ0177794.1"/>
    </source>
</evidence>
<keyword evidence="4" id="KW-1185">Reference proteome</keyword>
<evidence type="ECO:0000259" key="2">
    <source>
        <dbReference type="Pfam" id="PF00561"/>
    </source>
</evidence>
<keyword evidence="1" id="KW-0472">Membrane</keyword>
<dbReference type="InterPro" id="IPR050266">
    <property type="entry name" value="AB_hydrolase_sf"/>
</dbReference>
<evidence type="ECO:0000313" key="4">
    <source>
        <dbReference type="Proteomes" id="UP001223586"/>
    </source>
</evidence>
<dbReference type="RefSeq" id="WP_307232104.1">
    <property type="nucleotide sequence ID" value="NZ_JAUSTT010000027.1"/>
</dbReference>
<dbReference type="InterPro" id="IPR000073">
    <property type="entry name" value="AB_hydrolase_1"/>
</dbReference>
<keyword evidence="1" id="KW-1133">Transmembrane helix</keyword>
<dbReference type="InterPro" id="IPR000639">
    <property type="entry name" value="Epox_hydrolase-like"/>
</dbReference>